<protein>
    <submittedName>
        <fullName evidence="5">Mutator protein MutT</fullName>
    </submittedName>
</protein>
<evidence type="ECO:0000256" key="1">
    <source>
        <dbReference type="ARBA" id="ARBA00001946"/>
    </source>
</evidence>
<dbReference type="PANTHER" id="PTHR43046">
    <property type="entry name" value="GDP-MANNOSE MANNOSYL HYDROLASE"/>
    <property type="match status" value="1"/>
</dbReference>
<feature type="domain" description="Nudix hydrolase" evidence="4">
    <location>
        <begin position="2"/>
        <end position="133"/>
    </location>
</feature>
<dbReference type="PRINTS" id="PR00502">
    <property type="entry name" value="NUDIXFAMILY"/>
</dbReference>
<dbReference type="Proteomes" id="UP000549882">
    <property type="component" value="Unassembled WGS sequence"/>
</dbReference>
<organism evidence="5 6">
    <name type="scientific">Rhizobium paranaense</name>
    <dbReference type="NCBI Taxonomy" id="1650438"/>
    <lineage>
        <taxon>Bacteria</taxon>
        <taxon>Pseudomonadati</taxon>
        <taxon>Pseudomonadota</taxon>
        <taxon>Alphaproteobacteria</taxon>
        <taxon>Hyphomicrobiales</taxon>
        <taxon>Rhizobiaceae</taxon>
        <taxon>Rhizobium/Agrobacterium group</taxon>
        <taxon>Rhizobium</taxon>
    </lineage>
</organism>
<dbReference type="CDD" id="cd04690">
    <property type="entry name" value="NUDIX_Hydrolase"/>
    <property type="match status" value="1"/>
</dbReference>
<keyword evidence="6" id="KW-1185">Reference proteome</keyword>
<comment type="similarity">
    <text evidence="3">Belongs to the Nudix hydrolase family.</text>
</comment>
<comment type="cofactor">
    <cofactor evidence="1">
        <name>Mg(2+)</name>
        <dbReference type="ChEBI" id="CHEBI:18420"/>
    </cofactor>
</comment>
<dbReference type="Pfam" id="PF00293">
    <property type="entry name" value="NUDIX"/>
    <property type="match status" value="1"/>
</dbReference>
<dbReference type="InterPro" id="IPR020476">
    <property type="entry name" value="Nudix_hydrolase"/>
</dbReference>
<dbReference type="PROSITE" id="PS00893">
    <property type="entry name" value="NUDIX_BOX"/>
    <property type="match status" value="1"/>
</dbReference>
<sequence>MKSIRIAAALILRGNGDTLLVRKRGTSAFMQPGGKIEAGETAAAALIRELSEEIGLRFAETQLSPIGRFEAEAANEPDHQVIAEVFRLDIGDDVIQPAAEIEEIRWISPTNPGDIPLAPLTEHQILPTHRQQLAAGVK</sequence>
<dbReference type="AlphaFoldDB" id="A0A7W8XPD6"/>
<dbReference type="SUPFAM" id="SSF55811">
    <property type="entry name" value="Nudix"/>
    <property type="match status" value="1"/>
</dbReference>
<dbReference type="InterPro" id="IPR000086">
    <property type="entry name" value="NUDIX_hydrolase_dom"/>
</dbReference>
<evidence type="ECO:0000313" key="5">
    <source>
        <dbReference type="EMBL" id="MBB5573162.1"/>
    </source>
</evidence>
<dbReference type="GO" id="GO:0016787">
    <property type="term" value="F:hydrolase activity"/>
    <property type="evidence" value="ECO:0007669"/>
    <property type="project" value="UniProtKB-KW"/>
</dbReference>
<dbReference type="InterPro" id="IPR015797">
    <property type="entry name" value="NUDIX_hydrolase-like_dom_sf"/>
</dbReference>
<proteinExistence type="inferred from homology"/>
<reference evidence="5 6" key="1">
    <citation type="submission" date="2020-08" db="EMBL/GenBank/DDBJ databases">
        <title>Genomic Encyclopedia of Type Strains, Phase IV (KMG-V): Genome sequencing to study the core and pangenomes of soil and plant-associated prokaryotes.</title>
        <authorList>
            <person name="Whitman W."/>
        </authorList>
    </citation>
    <scope>NUCLEOTIDE SEQUENCE [LARGE SCALE GENOMIC DNA]</scope>
    <source>
        <strain evidence="5 6">SEMIA 4064</strain>
    </source>
</reference>
<accession>A0A7W8XPD6</accession>
<evidence type="ECO:0000256" key="3">
    <source>
        <dbReference type="RuleBase" id="RU003476"/>
    </source>
</evidence>
<dbReference type="Gene3D" id="3.90.79.10">
    <property type="entry name" value="Nucleoside Triphosphate Pyrophosphohydrolase"/>
    <property type="match status" value="1"/>
</dbReference>
<evidence type="ECO:0000256" key="2">
    <source>
        <dbReference type="ARBA" id="ARBA00022801"/>
    </source>
</evidence>
<evidence type="ECO:0000259" key="4">
    <source>
        <dbReference type="PROSITE" id="PS51462"/>
    </source>
</evidence>
<dbReference type="InterPro" id="IPR020084">
    <property type="entry name" value="NUDIX_hydrolase_CS"/>
</dbReference>
<gene>
    <name evidence="5" type="ORF">GGD50_001766</name>
</gene>
<dbReference type="EMBL" id="JACHBI010000002">
    <property type="protein sequence ID" value="MBB5573162.1"/>
    <property type="molecule type" value="Genomic_DNA"/>
</dbReference>
<evidence type="ECO:0000313" key="6">
    <source>
        <dbReference type="Proteomes" id="UP000549882"/>
    </source>
</evidence>
<dbReference type="PANTHER" id="PTHR43046:SF2">
    <property type="entry name" value="8-OXO-DGTP DIPHOSPHATASE-RELATED"/>
    <property type="match status" value="1"/>
</dbReference>
<keyword evidence="2 3" id="KW-0378">Hydrolase</keyword>
<comment type="caution">
    <text evidence="5">The sequence shown here is derived from an EMBL/GenBank/DDBJ whole genome shotgun (WGS) entry which is preliminary data.</text>
</comment>
<dbReference type="RefSeq" id="WP_107109363.1">
    <property type="nucleotide sequence ID" value="NZ_JACHBI010000002.1"/>
</dbReference>
<name>A0A7W8XPD6_9HYPH</name>
<dbReference type="PROSITE" id="PS51462">
    <property type="entry name" value="NUDIX"/>
    <property type="match status" value="1"/>
</dbReference>